<dbReference type="GO" id="GO:0009360">
    <property type="term" value="C:DNA polymerase III complex"/>
    <property type="evidence" value="ECO:0007669"/>
    <property type="project" value="InterPro"/>
</dbReference>
<dbReference type="Gene3D" id="3.40.50.300">
    <property type="entry name" value="P-loop containing nucleotide triphosphate hydrolases"/>
    <property type="match status" value="1"/>
</dbReference>
<dbReference type="AlphaFoldDB" id="B4W285"/>
<dbReference type="OrthoDB" id="581300at2"/>
<keyword evidence="5" id="KW-0235">DNA replication</keyword>
<dbReference type="HOGENOM" id="CLU_044694_2_1_3"/>
<dbReference type="EC" id="2.7.7.7" evidence="1"/>
<name>B4W285_9CYAN</name>
<dbReference type="Pfam" id="PF21694">
    <property type="entry name" value="DNA_pol3_delta_C"/>
    <property type="match status" value="1"/>
</dbReference>
<dbReference type="PANTHER" id="PTHR34388:SF1">
    <property type="entry name" value="DNA POLYMERASE III SUBUNIT DELTA"/>
    <property type="match status" value="1"/>
</dbReference>
<gene>
    <name evidence="11" type="ORF">MC7420_2415</name>
</gene>
<dbReference type="Proteomes" id="UP000003835">
    <property type="component" value="Unassembled WGS sequence"/>
</dbReference>
<proteinExistence type="inferred from homology"/>
<feature type="domain" description="DNA polymerase III delta N-terminal" evidence="9">
    <location>
        <begin position="4"/>
        <end position="121"/>
    </location>
</feature>
<dbReference type="GO" id="GO:0006261">
    <property type="term" value="P:DNA-templated DNA replication"/>
    <property type="evidence" value="ECO:0007669"/>
    <property type="project" value="TreeGrafter"/>
</dbReference>
<accession>B4W285</accession>
<evidence type="ECO:0000256" key="7">
    <source>
        <dbReference type="ARBA" id="ARBA00034754"/>
    </source>
</evidence>
<dbReference type="Pfam" id="PF06144">
    <property type="entry name" value="DNA_pol3_delta"/>
    <property type="match status" value="1"/>
</dbReference>
<evidence type="ECO:0000256" key="2">
    <source>
        <dbReference type="ARBA" id="ARBA00017703"/>
    </source>
</evidence>
<evidence type="ECO:0000256" key="4">
    <source>
        <dbReference type="ARBA" id="ARBA00022695"/>
    </source>
</evidence>
<evidence type="ECO:0000256" key="1">
    <source>
        <dbReference type="ARBA" id="ARBA00012417"/>
    </source>
</evidence>
<evidence type="ECO:0000259" key="10">
    <source>
        <dbReference type="Pfam" id="PF21694"/>
    </source>
</evidence>
<dbReference type="InterPro" id="IPR048466">
    <property type="entry name" value="DNA_pol3_delta-like_C"/>
</dbReference>
<evidence type="ECO:0000313" key="12">
    <source>
        <dbReference type="Proteomes" id="UP000003835"/>
    </source>
</evidence>
<dbReference type="InterPro" id="IPR027417">
    <property type="entry name" value="P-loop_NTPase"/>
</dbReference>
<dbReference type="NCBIfam" id="TIGR01128">
    <property type="entry name" value="holA"/>
    <property type="match status" value="1"/>
</dbReference>
<dbReference type="RefSeq" id="WP_006105458.1">
    <property type="nucleotide sequence ID" value="NZ_DS989870.1"/>
</dbReference>
<dbReference type="PANTHER" id="PTHR34388">
    <property type="entry name" value="DNA POLYMERASE III SUBUNIT DELTA"/>
    <property type="match status" value="1"/>
</dbReference>
<protein>
    <recommendedName>
        <fullName evidence="2">DNA polymerase III subunit delta</fullName>
        <ecNumber evidence="1">2.7.7.7</ecNumber>
    </recommendedName>
</protein>
<dbReference type="EMBL" id="DS989870">
    <property type="protein sequence ID" value="EDX71749.1"/>
    <property type="molecule type" value="Genomic_DNA"/>
</dbReference>
<dbReference type="eggNOG" id="COG1466">
    <property type="taxonomic scope" value="Bacteria"/>
</dbReference>
<evidence type="ECO:0000259" key="9">
    <source>
        <dbReference type="Pfam" id="PF06144"/>
    </source>
</evidence>
<dbReference type="SUPFAM" id="SSF52540">
    <property type="entry name" value="P-loop containing nucleoside triphosphate hydrolases"/>
    <property type="match status" value="1"/>
</dbReference>
<dbReference type="STRING" id="118168.MC7420_2415"/>
<keyword evidence="6" id="KW-0239">DNA-directed DNA polymerase</keyword>
<dbReference type="InterPro" id="IPR005790">
    <property type="entry name" value="DNA_polIII_delta"/>
</dbReference>
<dbReference type="SUPFAM" id="SSF48019">
    <property type="entry name" value="post-AAA+ oligomerization domain-like"/>
    <property type="match status" value="1"/>
</dbReference>
<dbReference type="GO" id="GO:0003887">
    <property type="term" value="F:DNA-directed DNA polymerase activity"/>
    <property type="evidence" value="ECO:0007669"/>
    <property type="project" value="UniProtKB-KW"/>
</dbReference>
<evidence type="ECO:0000256" key="8">
    <source>
        <dbReference type="ARBA" id="ARBA00049244"/>
    </source>
</evidence>
<dbReference type="Gene3D" id="1.20.272.10">
    <property type="match status" value="1"/>
</dbReference>
<dbReference type="Gene3D" id="1.10.8.60">
    <property type="match status" value="1"/>
</dbReference>
<reference evidence="11 12" key="1">
    <citation type="submission" date="2008-07" db="EMBL/GenBank/DDBJ databases">
        <authorList>
            <person name="Tandeau de Marsac N."/>
            <person name="Ferriera S."/>
            <person name="Johnson J."/>
            <person name="Kravitz S."/>
            <person name="Beeson K."/>
            <person name="Sutton G."/>
            <person name="Rogers Y.-H."/>
            <person name="Friedman R."/>
            <person name="Frazier M."/>
            <person name="Venter J.C."/>
        </authorList>
    </citation>
    <scope>NUCLEOTIDE SEQUENCE [LARGE SCALE GENOMIC DNA]</scope>
    <source>
        <strain evidence="11 12">PCC 7420</strain>
    </source>
</reference>
<keyword evidence="4 11" id="KW-0548">Nucleotidyltransferase</keyword>
<comment type="similarity">
    <text evidence="7">Belongs to the DNA polymerase HolA subunit family.</text>
</comment>
<evidence type="ECO:0000256" key="6">
    <source>
        <dbReference type="ARBA" id="ARBA00022932"/>
    </source>
</evidence>
<evidence type="ECO:0000256" key="3">
    <source>
        <dbReference type="ARBA" id="ARBA00022679"/>
    </source>
</evidence>
<organism evidence="11 12">
    <name type="scientific">Coleofasciculus chthonoplastes PCC 7420</name>
    <dbReference type="NCBI Taxonomy" id="118168"/>
    <lineage>
        <taxon>Bacteria</taxon>
        <taxon>Bacillati</taxon>
        <taxon>Cyanobacteriota</taxon>
        <taxon>Cyanophyceae</taxon>
        <taxon>Coleofasciculales</taxon>
        <taxon>Coleofasciculaceae</taxon>
        <taxon>Coleofasciculus</taxon>
    </lineage>
</organism>
<evidence type="ECO:0000313" key="11">
    <source>
        <dbReference type="EMBL" id="EDX71749.1"/>
    </source>
</evidence>
<keyword evidence="12" id="KW-1185">Reference proteome</keyword>
<evidence type="ECO:0000256" key="5">
    <source>
        <dbReference type="ARBA" id="ARBA00022705"/>
    </source>
</evidence>
<comment type="catalytic activity">
    <reaction evidence="8">
        <text>DNA(n) + a 2'-deoxyribonucleoside 5'-triphosphate = DNA(n+1) + diphosphate</text>
        <dbReference type="Rhea" id="RHEA:22508"/>
        <dbReference type="Rhea" id="RHEA-COMP:17339"/>
        <dbReference type="Rhea" id="RHEA-COMP:17340"/>
        <dbReference type="ChEBI" id="CHEBI:33019"/>
        <dbReference type="ChEBI" id="CHEBI:61560"/>
        <dbReference type="ChEBI" id="CHEBI:173112"/>
        <dbReference type="EC" id="2.7.7.7"/>
    </reaction>
</comment>
<keyword evidence="3 11" id="KW-0808">Transferase</keyword>
<dbReference type="InterPro" id="IPR010372">
    <property type="entry name" value="DNA_pol3_delta_N"/>
</dbReference>
<feature type="domain" description="DNA polymerase III delta subunit-like C-terminal" evidence="10">
    <location>
        <begin position="201"/>
        <end position="308"/>
    </location>
</feature>
<sequence length="326" mass="36382">MPIYLYWGDNDFALTQAINELRQSVLDPNWLSFNYDRIPPDQPDAVIQGLNQAMTPPFGMGGRFVWLVDTNVCQTCSENVLAELGRTLPAIPPESILLFTSHNRPDGRLKSTKLLQKHAKIREFPLIPPWKTEELVQQVKSYAQTTGVKLTPLAAELLADAVGNNTRQLTNELDKLRLYAGDETTSLDERAVSALVTTTTHNSLQLAGSILKGDTHKALGLIADLINNNEHPLRIVATLVGQFRTWLWVKLMMSEGEKDIKVIANAAEVGNPKRIYFLKKDVQHLSLDQLMATLRVLLELEVSLKRGADGLSTLQTQVIKLCQICH</sequence>
<dbReference type="GO" id="GO:0003677">
    <property type="term" value="F:DNA binding"/>
    <property type="evidence" value="ECO:0007669"/>
    <property type="project" value="InterPro"/>
</dbReference>
<dbReference type="InterPro" id="IPR008921">
    <property type="entry name" value="DNA_pol3_clamp-load_cplx_C"/>
</dbReference>